<keyword evidence="3" id="KW-0862">Zinc</keyword>
<proteinExistence type="predicted"/>
<dbReference type="Proteomes" id="UP000461443">
    <property type="component" value="Unassembled WGS sequence"/>
</dbReference>
<dbReference type="RefSeq" id="WP_218586257.1">
    <property type="nucleotide sequence ID" value="NZ_WUBS01000011.1"/>
</dbReference>
<dbReference type="AlphaFoldDB" id="A0A845SLP8"/>
<keyword evidence="1" id="KW-0479">Metal-binding</keyword>
<comment type="caution">
    <text evidence="6">The sequence shown here is derived from an EMBL/GenBank/DDBJ whole genome shotgun (WGS) entry which is preliminary data.</text>
</comment>
<evidence type="ECO:0000256" key="2">
    <source>
        <dbReference type="ARBA" id="ARBA00022771"/>
    </source>
</evidence>
<reference evidence="6 7" key="2">
    <citation type="submission" date="2020-02" db="EMBL/GenBank/DDBJ databases">
        <title>The new genus of Enterobacteriales.</title>
        <authorList>
            <person name="Kim I.S."/>
        </authorList>
    </citation>
    <scope>NUCLEOTIDE SEQUENCE [LARGE SCALE GENOMIC DNA]</scope>
    <source>
        <strain evidence="6 7">SAP-6</strain>
    </source>
</reference>
<dbReference type="GO" id="GO:0008270">
    <property type="term" value="F:zinc ion binding"/>
    <property type="evidence" value="ECO:0007669"/>
    <property type="project" value="UniProtKB-KW"/>
</dbReference>
<evidence type="ECO:0000256" key="4">
    <source>
        <dbReference type="PROSITE-ProRule" id="PRU00510"/>
    </source>
</evidence>
<keyword evidence="7" id="KW-1185">Reference proteome</keyword>
<protein>
    <submittedName>
        <fullName evidence="6">TraR/DksA family transcriptional regulator</fullName>
    </submittedName>
</protein>
<dbReference type="SUPFAM" id="SSF57716">
    <property type="entry name" value="Glucocorticoid receptor-like (DNA-binding domain)"/>
    <property type="match status" value="1"/>
</dbReference>
<evidence type="ECO:0000313" key="6">
    <source>
        <dbReference type="EMBL" id="NDL64302.1"/>
    </source>
</evidence>
<dbReference type="PANTHER" id="PTHR38777:SF1">
    <property type="entry name" value="DNAK SUPPRESSOR PROTEIN"/>
    <property type="match status" value="1"/>
</dbReference>
<dbReference type="GO" id="GO:0003677">
    <property type="term" value="F:DNA binding"/>
    <property type="evidence" value="ECO:0007669"/>
    <property type="project" value="InterPro"/>
</dbReference>
<evidence type="ECO:0000259" key="5">
    <source>
        <dbReference type="Pfam" id="PF01258"/>
    </source>
</evidence>
<dbReference type="GO" id="GO:0003906">
    <property type="term" value="F:DNA-(apurinic or apyrimidinic site) endonuclease activity"/>
    <property type="evidence" value="ECO:0007669"/>
    <property type="project" value="InterPro"/>
</dbReference>
<feature type="zinc finger region" description="dksA C4-type" evidence="4">
    <location>
        <begin position="41"/>
        <end position="65"/>
    </location>
</feature>
<dbReference type="GO" id="GO:0016799">
    <property type="term" value="F:hydrolase activity, hydrolyzing N-glycosyl compounds"/>
    <property type="evidence" value="ECO:0007669"/>
    <property type="project" value="InterPro"/>
</dbReference>
<evidence type="ECO:0000313" key="7">
    <source>
        <dbReference type="Proteomes" id="UP000461443"/>
    </source>
</evidence>
<dbReference type="GO" id="GO:1900378">
    <property type="term" value="P:positive regulation of secondary metabolite biosynthetic process"/>
    <property type="evidence" value="ECO:0007669"/>
    <property type="project" value="TreeGrafter"/>
</dbReference>
<gene>
    <name evidence="6" type="ORF">GRH90_16295</name>
</gene>
<dbReference type="Pfam" id="PF01258">
    <property type="entry name" value="zf-dskA_traR"/>
    <property type="match status" value="1"/>
</dbReference>
<accession>A0A845SLP8</accession>
<dbReference type="GO" id="GO:0006281">
    <property type="term" value="P:DNA repair"/>
    <property type="evidence" value="ECO:0007669"/>
    <property type="project" value="InterPro"/>
</dbReference>
<dbReference type="PANTHER" id="PTHR38777">
    <property type="entry name" value="FELS-2 PROPHAGE PROTEIN"/>
    <property type="match status" value="1"/>
</dbReference>
<dbReference type="InterPro" id="IPR000962">
    <property type="entry name" value="Znf_DskA_TraR"/>
</dbReference>
<organism evidence="6 7">
    <name type="scientific">Acerihabitans arboris</name>
    <dbReference type="NCBI Taxonomy" id="2691583"/>
    <lineage>
        <taxon>Bacteria</taxon>
        <taxon>Pseudomonadati</taxon>
        <taxon>Pseudomonadota</taxon>
        <taxon>Gammaproteobacteria</taxon>
        <taxon>Enterobacterales</taxon>
        <taxon>Pectobacteriaceae</taxon>
        <taxon>Acerihabitans</taxon>
    </lineage>
</organism>
<dbReference type="Gene3D" id="1.20.120.910">
    <property type="entry name" value="DksA, coiled-coil domain"/>
    <property type="match status" value="1"/>
</dbReference>
<evidence type="ECO:0000256" key="3">
    <source>
        <dbReference type="ARBA" id="ARBA00022833"/>
    </source>
</evidence>
<dbReference type="EMBL" id="WUBS01000011">
    <property type="protein sequence ID" value="NDL64302.1"/>
    <property type="molecule type" value="Genomic_DNA"/>
</dbReference>
<dbReference type="InterPro" id="IPR015887">
    <property type="entry name" value="DNA_glyclase_Znf_dom_DNA_BS"/>
</dbReference>
<feature type="domain" description="Zinc finger DksA/TraR C4-type" evidence="5">
    <location>
        <begin position="37"/>
        <end position="71"/>
    </location>
</feature>
<sequence length="83" mass="9314">MTKTFELNDEMAQAATELLLTTSLNSILREVRTSKPSLHFCEDCGADIPEARRKAVRGVRLCIGCQEVHEHHQRAGTGVTYDR</sequence>
<name>A0A845SLP8_9GAMM</name>
<dbReference type="PROSITE" id="PS51128">
    <property type="entry name" value="ZF_DKSA_2"/>
    <property type="match status" value="1"/>
</dbReference>
<dbReference type="PROSITE" id="PS01242">
    <property type="entry name" value="ZF_FPG_1"/>
    <property type="match status" value="1"/>
</dbReference>
<reference evidence="6 7" key="1">
    <citation type="submission" date="2019-12" db="EMBL/GenBank/DDBJ databases">
        <authorList>
            <person name="Lee S.D."/>
        </authorList>
    </citation>
    <scope>NUCLEOTIDE SEQUENCE [LARGE SCALE GENOMIC DNA]</scope>
    <source>
        <strain evidence="6 7">SAP-6</strain>
    </source>
</reference>
<evidence type="ECO:0000256" key="1">
    <source>
        <dbReference type="ARBA" id="ARBA00022723"/>
    </source>
</evidence>
<keyword evidence="2" id="KW-0863">Zinc-finger</keyword>